<name>A0A439CSB3_9PEZI</name>
<dbReference type="CDD" id="cd07730">
    <property type="entry name" value="metallo-hydrolase-like_MBL-fold"/>
    <property type="match status" value="1"/>
</dbReference>
<protein>
    <recommendedName>
        <fullName evidence="5">Metallo-beta-lactamase domain-containing protein</fullName>
    </recommendedName>
</protein>
<evidence type="ECO:0000256" key="4">
    <source>
        <dbReference type="ARBA" id="ARBA00022833"/>
    </source>
</evidence>
<dbReference type="Gene3D" id="3.60.15.10">
    <property type="entry name" value="Ribonuclease Z/Hydroxyacylglutathione hydrolase-like"/>
    <property type="match status" value="1"/>
</dbReference>
<evidence type="ECO:0000259" key="5">
    <source>
        <dbReference type="SMART" id="SM00849"/>
    </source>
</evidence>
<dbReference type="Proteomes" id="UP000286045">
    <property type="component" value="Unassembled WGS sequence"/>
</dbReference>
<keyword evidence="4" id="KW-0862">Zinc</keyword>
<keyword evidence="7" id="KW-1185">Reference proteome</keyword>
<dbReference type="InterPro" id="IPR051013">
    <property type="entry name" value="MBL_superfamily_lactonases"/>
</dbReference>
<comment type="similarity">
    <text evidence="1">Belongs to the metallo-beta-lactamase superfamily.</text>
</comment>
<dbReference type="EMBL" id="RYZI01000481">
    <property type="protein sequence ID" value="RWA05075.1"/>
    <property type="molecule type" value="Genomic_DNA"/>
</dbReference>
<feature type="domain" description="Metallo-beta-lactamase" evidence="5">
    <location>
        <begin position="49"/>
        <end position="263"/>
    </location>
</feature>
<evidence type="ECO:0000256" key="2">
    <source>
        <dbReference type="ARBA" id="ARBA00022723"/>
    </source>
</evidence>
<dbReference type="PANTHER" id="PTHR42978">
    <property type="entry name" value="QUORUM-QUENCHING LACTONASE YTNP-RELATED-RELATED"/>
    <property type="match status" value="1"/>
</dbReference>
<dbReference type="AlphaFoldDB" id="A0A439CSB3"/>
<keyword evidence="2" id="KW-0479">Metal-binding</keyword>
<keyword evidence="3" id="KW-0378">Hydrolase</keyword>
<dbReference type="InterPro" id="IPR001279">
    <property type="entry name" value="Metallo-B-lactamas"/>
</dbReference>
<comment type="caution">
    <text evidence="6">The sequence shown here is derived from an EMBL/GenBank/DDBJ whole genome shotgun (WGS) entry which is preliminary data.</text>
</comment>
<sequence length="374" mass="41123">MATPLDLHIPPSTSIVNVSIIDTGTVIKGLPTNIFVQPEIPGHENLAAPSFVFLIQHPTQNRTLLFDLGIRKDWKNWANPAYESFFNRGITIVAPKDVRETLDEHGVDAKNIEAVVWSHSHFDHIGDVSTLEPSTKIVIGSGTKADVFPGFPANPNSSFNESDVAGHEVEELDFSQSPLQVGGLNAVDYFGDGSFYLLDTPGHCIGHICGLARVTSNPDSFILMGGDAVHHGGELRPHPWHPLPEAILPNPFDVVSHMPCPGELFEKFLPNGKELPFYTPGPIHYNIPEMVETIKRLQEADAHNNILIIPAHDVAFLNVADFFPKTANAFMEKGWGPKVRWAWLADFAKAVGQDEKIPRELFGDYRPVAAADKA</sequence>
<dbReference type="GO" id="GO:0016787">
    <property type="term" value="F:hydrolase activity"/>
    <property type="evidence" value="ECO:0007669"/>
    <property type="project" value="UniProtKB-KW"/>
</dbReference>
<dbReference type="GO" id="GO:0046872">
    <property type="term" value="F:metal ion binding"/>
    <property type="evidence" value="ECO:0007669"/>
    <property type="project" value="UniProtKB-KW"/>
</dbReference>
<dbReference type="PANTHER" id="PTHR42978:SF5">
    <property type="entry name" value="METALLO-BETA-LACTAMASE DOMAIN-CONTAINING PROTEIN"/>
    <property type="match status" value="1"/>
</dbReference>
<dbReference type="Pfam" id="PF00753">
    <property type="entry name" value="Lactamase_B"/>
    <property type="match status" value="1"/>
</dbReference>
<evidence type="ECO:0000256" key="3">
    <source>
        <dbReference type="ARBA" id="ARBA00022801"/>
    </source>
</evidence>
<evidence type="ECO:0000256" key="1">
    <source>
        <dbReference type="ARBA" id="ARBA00007749"/>
    </source>
</evidence>
<dbReference type="SMART" id="SM00849">
    <property type="entry name" value="Lactamase_B"/>
    <property type="match status" value="1"/>
</dbReference>
<evidence type="ECO:0000313" key="6">
    <source>
        <dbReference type="EMBL" id="RWA05075.1"/>
    </source>
</evidence>
<gene>
    <name evidence="6" type="ORF">EKO27_g10029</name>
</gene>
<reference evidence="6 7" key="1">
    <citation type="submission" date="2018-12" db="EMBL/GenBank/DDBJ databases">
        <title>Draft genome sequence of Xylaria grammica IHI A82.</title>
        <authorList>
            <person name="Buettner E."/>
            <person name="Kellner H."/>
        </authorList>
    </citation>
    <scope>NUCLEOTIDE SEQUENCE [LARGE SCALE GENOMIC DNA]</scope>
    <source>
        <strain evidence="6 7">IHI A82</strain>
    </source>
</reference>
<evidence type="ECO:0000313" key="7">
    <source>
        <dbReference type="Proteomes" id="UP000286045"/>
    </source>
</evidence>
<proteinExistence type="inferred from homology"/>
<organism evidence="6 7">
    <name type="scientific">Xylaria grammica</name>
    <dbReference type="NCBI Taxonomy" id="363999"/>
    <lineage>
        <taxon>Eukaryota</taxon>
        <taxon>Fungi</taxon>
        <taxon>Dikarya</taxon>
        <taxon>Ascomycota</taxon>
        <taxon>Pezizomycotina</taxon>
        <taxon>Sordariomycetes</taxon>
        <taxon>Xylariomycetidae</taxon>
        <taxon>Xylariales</taxon>
        <taxon>Xylariaceae</taxon>
        <taxon>Xylaria</taxon>
    </lineage>
</organism>
<accession>A0A439CSB3</accession>
<dbReference type="STRING" id="363999.A0A439CSB3"/>
<dbReference type="SUPFAM" id="SSF56281">
    <property type="entry name" value="Metallo-hydrolase/oxidoreductase"/>
    <property type="match status" value="1"/>
</dbReference>
<dbReference type="InterPro" id="IPR036866">
    <property type="entry name" value="RibonucZ/Hydroxyglut_hydro"/>
</dbReference>